<dbReference type="GO" id="GO:0004329">
    <property type="term" value="F:formate-tetrahydrofolate ligase activity"/>
    <property type="evidence" value="ECO:0007669"/>
    <property type="project" value="UniProtKB-EC"/>
</dbReference>
<evidence type="ECO:0000256" key="2">
    <source>
        <dbReference type="ARBA" id="ARBA00012295"/>
    </source>
</evidence>
<name>X1KQM0_9ZZZZ</name>
<evidence type="ECO:0000256" key="4">
    <source>
        <dbReference type="ARBA" id="ARBA00022598"/>
    </source>
</evidence>
<proteinExistence type="predicted"/>
<dbReference type="FunFam" id="3.10.410.10:FF:000001">
    <property type="entry name" value="Putative formate--tetrahydrofolate ligase"/>
    <property type="match status" value="1"/>
</dbReference>
<keyword evidence="6" id="KW-0067">ATP-binding</keyword>
<dbReference type="SUPFAM" id="SSF52540">
    <property type="entry name" value="P-loop containing nucleoside triphosphate hydrolases"/>
    <property type="match status" value="1"/>
</dbReference>
<dbReference type="GO" id="GO:0005524">
    <property type="term" value="F:ATP binding"/>
    <property type="evidence" value="ECO:0007669"/>
    <property type="project" value="UniProtKB-KW"/>
</dbReference>
<dbReference type="InterPro" id="IPR000559">
    <property type="entry name" value="Formate_THF_ligase"/>
</dbReference>
<feature type="non-terminal residue" evidence="7">
    <location>
        <position position="1"/>
    </location>
</feature>
<evidence type="ECO:0000256" key="6">
    <source>
        <dbReference type="ARBA" id="ARBA00022840"/>
    </source>
</evidence>
<dbReference type="Gene3D" id="3.40.50.300">
    <property type="entry name" value="P-loop containing nucleotide triphosphate hydrolases"/>
    <property type="match status" value="1"/>
</dbReference>
<accession>X1KQM0</accession>
<evidence type="ECO:0000256" key="5">
    <source>
        <dbReference type="ARBA" id="ARBA00022741"/>
    </source>
</evidence>
<dbReference type="EMBL" id="BARV01001138">
    <property type="protein sequence ID" value="GAH92439.1"/>
    <property type="molecule type" value="Genomic_DNA"/>
</dbReference>
<organism evidence="7">
    <name type="scientific">marine sediment metagenome</name>
    <dbReference type="NCBI Taxonomy" id="412755"/>
    <lineage>
        <taxon>unclassified sequences</taxon>
        <taxon>metagenomes</taxon>
        <taxon>ecological metagenomes</taxon>
    </lineage>
</organism>
<evidence type="ECO:0000256" key="1">
    <source>
        <dbReference type="ARBA" id="ARBA00004777"/>
    </source>
</evidence>
<dbReference type="EC" id="6.3.4.3" evidence="2"/>
<sequence length="151" mass="16257">VTTHWANGGEGAAKLAEAVVSACEKPSNFKFLYPLDWSIKEKIDKIAVDIYGADSVIYEPLAEKQIESYERAGFGNLPICMAKTHLSLSHDPTLKGAPTGFAVPVREVRASVGAGFIYPLIGKMSTMPGLATHPAFMDIDLDEEGEVVGLF</sequence>
<protein>
    <recommendedName>
        <fullName evidence="2">formate--tetrahydrofolate ligase</fullName>
        <ecNumber evidence="2">6.3.4.3</ecNumber>
    </recommendedName>
</protein>
<keyword evidence="3" id="KW-0554">One-carbon metabolism</keyword>
<dbReference type="AlphaFoldDB" id="X1KQM0"/>
<reference evidence="7" key="1">
    <citation type="journal article" date="2014" name="Front. Microbiol.">
        <title>High frequency of phylogenetically diverse reductive dehalogenase-homologous genes in deep subseafloor sedimentary metagenomes.</title>
        <authorList>
            <person name="Kawai M."/>
            <person name="Futagami T."/>
            <person name="Toyoda A."/>
            <person name="Takaki Y."/>
            <person name="Nishi S."/>
            <person name="Hori S."/>
            <person name="Arai W."/>
            <person name="Tsubouchi T."/>
            <person name="Morono Y."/>
            <person name="Uchiyama I."/>
            <person name="Ito T."/>
            <person name="Fujiyama A."/>
            <person name="Inagaki F."/>
            <person name="Takami H."/>
        </authorList>
    </citation>
    <scope>NUCLEOTIDE SEQUENCE</scope>
    <source>
        <strain evidence="7">Expedition CK06-06</strain>
    </source>
</reference>
<evidence type="ECO:0000256" key="3">
    <source>
        <dbReference type="ARBA" id="ARBA00022563"/>
    </source>
</evidence>
<keyword evidence="4" id="KW-0436">Ligase</keyword>
<gene>
    <name evidence="7" type="ORF">S06H3_03483</name>
</gene>
<comment type="caution">
    <text evidence="7">The sequence shown here is derived from an EMBL/GenBank/DDBJ whole genome shotgun (WGS) entry which is preliminary data.</text>
</comment>
<evidence type="ECO:0000313" key="7">
    <source>
        <dbReference type="EMBL" id="GAH92439.1"/>
    </source>
</evidence>
<dbReference type="InterPro" id="IPR027417">
    <property type="entry name" value="P-loop_NTPase"/>
</dbReference>
<keyword evidence="5" id="KW-0547">Nucleotide-binding</keyword>
<comment type="pathway">
    <text evidence="1">One-carbon metabolism; tetrahydrofolate interconversion.</text>
</comment>
<dbReference type="Gene3D" id="3.10.410.10">
    <property type="entry name" value="Formyltetrahydrofolate synthetase, domain 3"/>
    <property type="match status" value="1"/>
</dbReference>
<dbReference type="Pfam" id="PF01268">
    <property type="entry name" value="FTHFS"/>
    <property type="match status" value="1"/>
</dbReference>
<dbReference type="GO" id="GO:0006730">
    <property type="term" value="P:one-carbon metabolic process"/>
    <property type="evidence" value="ECO:0007669"/>
    <property type="project" value="UniProtKB-KW"/>
</dbReference>